<dbReference type="GO" id="GO:0016020">
    <property type="term" value="C:membrane"/>
    <property type="evidence" value="ECO:0007669"/>
    <property type="project" value="GOC"/>
</dbReference>
<protein>
    <recommendedName>
        <fullName evidence="4 11">Lipid-A-disaccharide synthase</fullName>
        <ecNumber evidence="3 11">2.4.1.182</ecNumber>
    </recommendedName>
</protein>
<evidence type="ECO:0000256" key="5">
    <source>
        <dbReference type="ARBA" id="ARBA00022516"/>
    </source>
</evidence>
<evidence type="ECO:0000256" key="4">
    <source>
        <dbReference type="ARBA" id="ARBA00020902"/>
    </source>
</evidence>
<proteinExistence type="inferred from homology"/>
<evidence type="ECO:0000256" key="2">
    <source>
        <dbReference type="ARBA" id="ARBA00007868"/>
    </source>
</evidence>
<comment type="catalytic activity">
    <reaction evidence="10 11">
        <text>a lipid X + a UDP-2-N,3-O-bis[(3R)-3-hydroxyacyl]-alpha-D-glucosamine = a lipid A disaccharide + UDP + H(+)</text>
        <dbReference type="Rhea" id="RHEA:67828"/>
        <dbReference type="ChEBI" id="CHEBI:15378"/>
        <dbReference type="ChEBI" id="CHEBI:58223"/>
        <dbReference type="ChEBI" id="CHEBI:137748"/>
        <dbReference type="ChEBI" id="CHEBI:176338"/>
        <dbReference type="ChEBI" id="CHEBI:176343"/>
        <dbReference type="EC" id="2.4.1.182"/>
    </reaction>
</comment>
<dbReference type="eggNOG" id="COG0763">
    <property type="taxonomic scope" value="Bacteria"/>
</dbReference>
<accession>F3KYQ6</accession>
<dbReference type="GO" id="GO:0009245">
    <property type="term" value="P:lipid A biosynthetic process"/>
    <property type="evidence" value="ECO:0007669"/>
    <property type="project" value="UniProtKB-UniRule"/>
</dbReference>
<evidence type="ECO:0000256" key="6">
    <source>
        <dbReference type="ARBA" id="ARBA00022556"/>
    </source>
</evidence>
<dbReference type="InterPro" id="IPR003835">
    <property type="entry name" value="Glyco_trans_19"/>
</dbReference>
<dbReference type="EMBL" id="AEIG01000005">
    <property type="protein sequence ID" value="EGG30820.1"/>
    <property type="molecule type" value="Genomic_DNA"/>
</dbReference>
<reference evidence="12 13" key="1">
    <citation type="journal article" date="2011" name="J. Bacteriol.">
        <title>Genome sequence of strain IMCC3088, a proteorhodopsin-containing marine bacterium belonging to the OM60/NOR5 clade.</title>
        <authorList>
            <person name="Jang Y."/>
            <person name="Oh H.M."/>
            <person name="Kang I."/>
            <person name="Lee K."/>
            <person name="Yang S.J."/>
            <person name="Cho J.C."/>
        </authorList>
    </citation>
    <scope>NUCLEOTIDE SEQUENCE [LARGE SCALE GENOMIC DNA]</scope>
    <source>
        <strain evidence="12 13">IMCC3088</strain>
    </source>
</reference>
<keyword evidence="6 11" id="KW-0441">Lipid A biosynthesis</keyword>
<comment type="similarity">
    <text evidence="2 11">Belongs to the LpxB family.</text>
</comment>
<dbReference type="HAMAP" id="MF_00392">
    <property type="entry name" value="LpxB"/>
    <property type="match status" value="1"/>
</dbReference>
<evidence type="ECO:0000256" key="11">
    <source>
        <dbReference type="HAMAP-Rule" id="MF_00392"/>
    </source>
</evidence>
<dbReference type="GO" id="GO:0008915">
    <property type="term" value="F:lipid-A-disaccharide synthase activity"/>
    <property type="evidence" value="ECO:0007669"/>
    <property type="project" value="UniProtKB-UniRule"/>
</dbReference>
<name>F3KYQ6_9GAMM</name>
<dbReference type="STRING" id="2518989.IMCC3088_2009"/>
<evidence type="ECO:0000256" key="7">
    <source>
        <dbReference type="ARBA" id="ARBA00022676"/>
    </source>
</evidence>
<dbReference type="SUPFAM" id="SSF53756">
    <property type="entry name" value="UDP-Glycosyltransferase/glycogen phosphorylase"/>
    <property type="match status" value="1"/>
</dbReference>
<dbReference type="EC" id="2.4.1.182" evidence="3 11"/>
<evidence type="ECO:0000256" key="9">
    <source>
        <dbReference type="ARBA" id="ARBA00023098"/>
    </source>
</evidence>
<organism evidence="12 13">
    <name type="scientific">Aequoribacter fuscus</name>
    <dbReference type="NCBI Taxonomy" id="2518989"/>
    <lineage>
        <taxon>Bacteria</taxon>
        <taxon>Pseudomonadati</taxon>
        <taxon>Pseudomonadota</taxon>
        <taxon>Gammaproteobacteria</taxon>
        <taxon>Cellvibrionales</taxon>
        <taxon>Halieaceae</taxon>
        <taxon>Aequoribacter</taxon>
    </lineage>
</organism>
<keyword evidence="9 11" id="KW-0443">Lipid metabolism</keyword>
<gene>
    <name evidence="11" type="primary">lpxB</name>
    <name evidence="12" type="ORF">IMCC3088_2009</name>
</gene>
<comment type="caution">
    <text evidence="12">The sequence shown here is derived from an EMBL/GenBank/DDBJ whole genome shotgun (WGS) entry which is preliminary data.</text>
</comment>
<comment type="pathway">
    <text evidence="11">Bacterial outer membrane biogenesis; LPS lipid A biosynthesis.</text>
</comment>
<evidence type="ECO:0000256" key="8">
    <source>
        <dbReference type="ARBA" id="ARBA00022679"/>
    </source>
</evidence>
<evidence type="ECO:0000313" key="12">
    <source>
        <dbReference type="EMBL" id="EGG30820.1"/>
    </source>
</evidence>
<keyword evidence="5 11" id="KW-0444">Lipid biosynthesis</keyword>
<keyword evidence="13" id="KW-1185">Reference proteome</keyword>
<dbReference type="Proteomes" id="UP000005615">
    <property type="component" value="Unassembled WGS sequence"/>
</dbReference>
<evidence type="ECO:0000313" key="13">
    <source>
        <dbReference type="Proteomes" id="UP000005615"/>
    </source>
</evidence>
<comment type="function">
    <text evidence="1 11">Condensation of UDP-2,3-diacylglucosamine and 2,3-diacylglucosamine-1-phosphate to form lipid A disaccharide, a precursor of lipid A, a phosphorylated glycolipid that anchors the lipopolysaccharide to the outer membrane of the cell.</text>
</comment>
<dbReference type="Pfam" id="PF02684">
    <property type="entry name" value="LpxB"/>
    <property type="match status" value="1"/>
</dbReference>
<keyword evidence="7 11" id="KW-0328">Glycosyltransferase</keyword>
<dbReference type="AlphaFoldDB" id="F3KYQ6"/>
<dbReference type="RefSeq" id="WP_009574523.1">
    <property type="nucleotide sequence ID" value="NZ_AEIG01000005.1"/>
</dbReference>
<dbReference type="PANTHER" id="PTHR30372">
    <property type="entry name" value="LIPID-A-DISACCHARIDE SYNTHASE"/>
    <property type="match status" value="1"/>
</dbReference>
<sequence>MSALRIAIVAGETSGDILGAQVIEALKKRIPNIEFEGIGGPRMTQAGLSSWFDMERLAVMGLVEPLKRLPELLSMRKQLKQHWLKHPPNLFLGIDAPDFNLNIEIALKAQGIPTAHLVCPTVWAWREGRVKTIAKACDDLLCLFPFEPRSFEGTKVRAHFVGHPMVEALEELPSDVDIRAALHVGDERVLALLPGSRRSEIESLLPIYLEALELCDFPHDIVIPASNSANFDLIQSIVATFSIKPRVVIGGSRELLKIAELATVTSGTATLEAALLDCPMVIAYRMSSVSWFFIKRLLKTEFAGLPNIMLGRAVVPELIQEELTPRALADELQALMATGALAQKAAFKEILSALDTRFGDQCASVLVNTLGR</sequence>
<dbReference type="UniPathway" id="UPA00973"/>
<dbReference type="PANTHER" id="PTHR30372:SF4">
    <property type="entry name" value="LIPID-A-DISACCHARIDE SYNTHASE, MITOCHONDRIAL-RELATED"/>
    <property type="match status" value="1"/>
</dbReference>
<keyword evidence="8 11" id="KW-0808">Transferase</keyword>
<evidence type="ECO:0000256" key="10">
    <source>
        <dbReference type="ARBA" id="ARBA00048975"/>
    </source>
</evidence>
<evidence type="ECO:0000256" key="1">
    <source>
        <dbReference type="ARBA" id="ARBA00002056"/>
    </source>
</evidence>
<evidence type="ECO:0000256" key="3">
    <source>
        <dbReference type="ARBA" id="ARBA00012687"/>
    </source>
</evidence>
<dbReference type="GO" id="GO:0005543">
    <property type="term" value="F:phospholipid binding"/>
    <property type="evidence" value="ECO:0007669"/>
    <property type="project" value="TreeGrafter"/>
</dbReference>
<dbReference type="OrthoDB" id="9801642at2"/>
<dbReference type="NCBIfam" id="TIGR00215">
    <property type="entry name" value="lpxB"/>
    <property type="match status" value="1"/>
</dbReference>